<keyword evidence="4" id="KW-0175">Coiled coil</keyword>
<feature type="compositionally biased region" description="Acidic residues" evidence="5">
    <location>
        <begin position="214"/>
        <end position="237"/>
    </location>
</feature>
<dbReference type="EMBL" id="JAWCUI010000010">
    <property type="protein sequence ID" value="KAL1900192.1"/>
    <property type="molecule type" value="Genomic_DNA"/>
</dbReference>
<protein>
    <submittedName>
        <fullName evidence="7">Non-histone protein</fullName>
    </submittedName>
</protein>
<feature type="DNA-binding region" description="HMG box" evidence="3">
    <location>
        <begin position="180"/>
        <end position="280"/>
    </location>
</feature>
<keyword evidence="2 3" id="KW-0539">Nucleus</keyword>
<comment type="caution">
    <text evidence="7">The sequence shown here is derived from an EMBL/GenBank/DDBJ whole genome shotgun (WGS) entry which is preliminary data.</text>
</comment>
<evidence type="ECO:0000256" key="2">
    <source>
        <dbReference type="ARBA" id="ARBA00023242"/>
    </source>
</evidence>
<evidence type="ECO:0000256" key="1">
    <source>
        <dbReference type="ARBA" id="ARBA00004123"/>
    </source>
</evidence>
<feature type="domain" description="HMG box" evidence="6">
    <location>
        <begin position="180"/>
        <end position="280"/>
    </location>
</feature>
<name>A0ABR3ZJ04_9PEZI</name>
<feature type="region of interest" description="Disordered" evidence="5">
    <location>
        <begin position="65"/>
        <end position="386"/>
    </location>
</feature>
<dbReference type="Gene3D" id="1.10.30.10">
    <property type="entry name" value="High mobility group box domain"/>
    <property type="match status" value="1"/>
</dbReference>
<dbReference type="InterPro" id="IPR056513">
    <property type="entry name" value="INO80F"/>
</dbReference>
<feature type="compositionally biased region" description="Polar residues" evidence="5">
    <location>
        <begin position="110"/>
        <end position="144"/>
    </location>
</feature>
<dbReference type="Pfam" id="PF24245">
    <property type="entry name" value="INO80F"/>
    <property type="match status" value="1"/>
</dbReference>
<feature type="compositionally biased region" description="Basic and acidic residues" evidence="5">
    <location>
        <begin position="255"/>
        <end position="364"/>
    </location>
</feature>
<comment type="subcellular location">
    <subcellularLocation>
        <location evidence="1">Nucleus</location>
    </subcellularLocation>
</comment>
<evidence type="ECO:0000256" key="5">
    <source>
        <dbReference type="SAM" id="MobiDB-lite"/>
    </source>
</evidence>
<evidence type="ECO:0000256" key="4">
    <source>
        <dbReference type="SAM" id="Coils"/>
    </source>
</evidence>
<organism evidence="7 8">
    <name type="scientific">Sporothrix stenoceras</name>
    <dbReference type="NCBI Taxonomy" id="5173"/>
    <lineage>
        <taxon>Eukaryota</taxon>
        <taxon>Fungi</taxon>
        <taxon>Dikarya</taxon>
        <taxon>Ascomycota</taxon>
        <taxon>Pezizomycotina</taxon>
        <taxon>Sordariomycetes</taxon>
        <taxon>Sordariomycetidae</taxon>
        <taxon>Ophiostomatales</taxon>
        <taxon>Ophiostomataceae</taxon>
        <taxon>Sporothrix</taxon>
    </lineage>
</organism>
<dbReference type="InterPro" id="IPR009071">
    <property type="entry name" value="HMG_box_dom"/>
</dbReference>
<feature type="compositionally biased region" description="Basic and acidic residues" evidence="5">
    <location>
        <begin position="192"/>
        <end position="202"/>
    </location>
</feature>
<feature type="compositionally biased region" description="Polar residues" evidence="5">
    <location>
        <begin position="377"/>
        <end position="386"/>
    </location>
</feature>
<feature type="compositionally biased region" description="Basic and acidic residues" evidence="5">
    <location>
        <begin position="155"/>
        <end position="169"/>
    </location>
</feature>
<sequence length="386" mass="42286">MAPSTSPSVPTLPPSVEEAYRRKCVFLKQRMADVEEANDAVRVRLARLKRQVEKQRLERAFLLEQLAKRTSTNVEDSDGSPSPPATPKDKPLRTKRGHRKTSIADGSGPGSTFISQNLDPLSPSSDVFSKGDSQTQPTQSTPAASQRRGGRKSKAAKEAEEAVNGKDKEDGDDDKVTAGAKRPGNAFELYCEEMRPTLVEKRKANKKKTKSGEDGDDVDMEDADAEAGEEEEEDEAAVESNIDAELARGWTEMEQGEKEEFEARAAEEQAKYKKAKEEARQQKEKEKEEKAEKEAEEEAKAKDKEDDKPAGEDDKAEAADKNAVEKEAADEDKADKEAPKDVDDKPEDKDAEPVAKEASPAKEAEDTEMADPDSVAVATSSGDKDE</sequence>
<evidence type="ECO:0000256" key="3">
    <source>
        <dbReference type="PROSITE-ProRule" id="PRU00267"/>
    </source>
</evidence>
<evidence type="ECO:0000313" key="8">
    <source>
        <dbReference type="Proteomes" id="UP001583186"/>
    </source>
</evidence>
<gene>
    <name evidence="7" type="primary">NHP10</name>
    <name evidence="7" type="ORF">Sste5346_002502</name>
</gene>
<evidence type="ECO:0000313" key="7">
    <source>
        <dbReference type="EMBL" id="KAL1900192.1"/>
    </source>
</evidence>
<dbReference type="PROSITE" id="PS50118">
    <property type="entry name" value="HMG_BOX_2"/>
    <property type="match status" value="1"/>
</dbReference>
<evidence type="ECO:0000259" key="6">
    <source>
        <dbReference type="PROSITE" id="PS50118"/>
    </source>
</evidence>
<proteinExistence type="predicted"/>
<dbReference type="InterPro" id="IPR036910">
    <property type="entry name" value="HMG_box_dom_sf"/>
</dbReference>
<dbReference type="Proteomes" id="UP001583186">
    <property type="component" value="Unassembled WGS sequence"/>
</dbReference>
<reference evidence="7 8" key="1">
    <citation type="journal article" date="2024" name="IMA Fungus">
        <title>IMA Genome - F19 : A genome assembly and annotation guide to empower mycologists, including annotated draft genome sequences of Ceratocystis pirilliformis, Diaporthe australafricana, Fusarium ophioides, Paecilomyces lecythidis, and Sporothrix stenoceras.</title>
        <authorList>
            <person name="Aylward J."/>
            <person name="Wilson A.M."/>
            <person name="Visagie C.M."/>
            <person name="Spraker J."/>
            <person name="Barnes I."/>
            <person name="Buitendag C."/>
            <person name="Ceriani C."/>
            <person name="Del Mar Angel L."/>
            <person name="du Plessis D."/>
            <person name="Fuchs T."/>
            <person name="Gasser K."/>
            <person name="Kramer D."/>
            <person name="Li W."/>
            <person name="Munsamy K."/>
            <person name="Piso A."/>
            <person name="Price J.L."/>
            <person name="Sonnekus B."/>
            <person name="Thomas C."/>
            <person name="van der Nest A."/>
            <person name="van Dijk A."/>
            <person name="van Heerden A."/>
            <person name="van Vuuren N."/>
            <person name="Yilmaz N."/>
            <person name="Duong T.A."/>
            <person name="van der Merwe N.A."/>
            <person name="Wingfield M.J."/>
            <person name="Wingfield B.D."/>
        </authorList>
    </citation>
    <scope>NUCLEOTIDE SEQUENCE [LARGE SCALE GENOMIC DNA]</scope>
    <source>
        <strain evidence="7 8">CMW 5346</strain>
    </source>
</reference>
<accession>A0ABR3ZJ04</accession>
<keyword evidence="3" id="KW-0238">DNA-binding</keyword>
<keyword evidence="8" id="KW-1185">Reference proteome</keyword>
<feature type="coiled-coil region" evidence="4">
    <location>
        <begin position="17"/>
        <end position="65"/>
    </location>
</feature>
<dbReference type="SMART" id="SM00398">
    <property type="entry name" value="HMG"/>
    <property type="match status" value="1"/>
</dbReference>